<dbReference type="AlphaFoldDB" id="A0A140L7Q1"/>
<proteinExistence type="predicted"/>
<evidence type="ECO:0008006" key="3">
    <source>
        <dbReference type="Google" id="ProtNLM"/>
    </source>
</evidence>
<reference evidence="1 2" key="1">
    <citation type="submission" date="2015-12" db="EMBL/GenBank/DDBJ databases">
        <title>Draft genome sequence of the thermoanaerobe Thermotalea metallivorans, an isolate from the runoff channel of the Great Artesian Basin, Australia.</title>
        <authorList>
            <person name="Patel B.K."/>
        </authorList>
    </citation>
    <scope>NUCLEOTIDE SEQUENCE [LARGE SCALE GENOMIC DNA]</scope>
    <source>
        <strain evidence="1 2">B2-1</strain>
    </source>
</reference>
<accession>A0A140L7Q1</accession>
<comment type="caution">
    <text evidence="1">The sequence shown here is derived from an EMBL/GenBank/DDBJ whole genome shotgun (WGS) entry which is preliminary data.</text>
</comment>
<protein>
    <recommendedName>
        <fullName evidence="3">DUF4340 domain-containing protein</fullName>
    </recommendedName>
</protein>
<name>A0A140L7Q1_9FIRM</name>
<sequence length="381" mass="44526">MKKEREKLGVLLIFAILLTIASAGITYMIVYNRQAVDEKMDRRALKTHVVETKELQKFDVADMEEFLKDGEDIYLESFHGPVEMIELDEQEREEIVTYLKGMKLEKADTSQGAEVYTYALHLKNKNIKLKVNIPYLYVENMKGKSMIFAGEPHEQETFVGKLQKIYMKKYHQSDLFKNAKAITVIANDEKHQWDLDKKEIDELIGKIALIAPVDETEVIGIPAKYPDYSIMVKTNHQEYRIHLMHEELLTIDSLDQNAYYKYDGKLWSYILEKYPVKFQAAKTDLKYLLKASKIIVDDAKNQYDLEDESYYPRTVARTILHAKPKEVTGMDDRILPAFILTFMIDGRSKVVQVYRDYLTFEGRYYYCPRIDEAIRSTISVL</sequence>
<evidence type="ECO:0000313" key="2">
    <source>
        <dbReference type="Proteomes" id="UP000070456"/>
    </source>
</evidence>
<evidence type="ECO:0000313" key="1">
    <source>
        <dbReference type="EMBL" id="KXG76576.1"/>
    </source>
</evidence>
<dbReference type="Proteomes" id="UP000070456">
    <property type="component" value="Unassembled WGS sequence"/>
</dbReference>
<gene>
    <name evidence="1" type="ORF">AN619_09010</name>
</gene>
<organism evidence="1 2">
    <name type="scientific">Thermotalea metallivorans</name>
    <dbReference type="NCBI Taxonomy" id="520762"/>
    <lineage>
        <taxon>Bacteria</taxon>
        <taxon>Bacillati</taxon>
        <taxon>Bacillota</taxon>
        <taxon>Clostridia</taxon>
        <taxon>Peptostreptococcales</taxon>
        <taxon>Thermotaleaceae</taxon>
        <taxon>Thermotalea</taxon>
    </lineage>
</organism>
<dbReference type="RefSeq" id="WP_068555279.1">
    <property type="nucleotide sequence ID" value="NZ_LOEE01000026.1"/>
</dbReference>
<keyword evidence="2" id="KW-1185">Reference proteome</keyword>
<dbReference type="OrthoDB" id="1951579at2"/>
<dbReference type="EMBL" id="LOEE01000026">
    <property type="protein sequence ID" value="KXG76576.1"/>
    <property type="molecule type" value="Genomic_DNA"/>
</dbReference>